<evidence type="ECO:0000313" key="2">
    <source>
        <dbReference type="Proteomes" id="UP000610746"/>
    </source>
</evidence>
<accession>A0A8J8GAZ9</accession>
<dbReference type="AlphaFoldDB" id="A0A8J8GAZ9"/>
<dbReference type="Proteomes" id="UP000610746">
    <property type="component" value="Unassembled WGS sequence"/>
</dbReference>
<gene>
    <name evidence="1" type="ORF">HNQ03_002996</name>
</gene>
<sequence length="32" mass="3843">MRKIKNCDSNHSFLFFKLTILVQVKSIEFNKL</sequence>
<name>A0A8J8GAZ9_9FLAO</name>
<proteinExistence type="predicted"/>
<organism evidence="1 2">
    <name type="scientific">Frigoriflavimonas asaccharolytica</name>
    <dbReference type="NCBI Taxonomy" id="2735899"/>
    <lineage>
        <taxon>Bacteria</taxon>
        <taxon>Pseudomonadati</taxon>
        <taxon>Bacteroidota</taxon>
        <taxon>Flavobacteriia</taxon>
        <taxon>Flavobacteriales</taxon>
        <taxon>Weeksellaceae</taxon>
        <taxon>Frigoriflavimonas</taxon>
    </lineage>
</organism>
<comment type="caution">
    <text evidence="1">The sequence shown here is derived from an EMBL/GenBank/DDBJ whole genome shotgun (WGS) entry which is preliminary data.</text>
</comment>
<protein>
    <submittedName>
        <fullName evidence="1">Uncharacterized protein</fullName>
    </submittedName>
</protein>
<evidence type="ECO:0000313" key="1">
    <source>
        <dbReference type="EMBL" id="NRS93905.1"/>
    </source>
</evidence>
<reference evidence="1" key="1">
    <citation type="submission" date="2020-05" db="EMBL/GenBank/DDBJ databases">
        <title>Genomic Encyclopedia of Type Strains, Phase IV (KMG-V): Genome sequencing to study the core and pangenomes of soil and plant-associated prokaryotes.</title>
        <authorList>
            <person name="Whitman W."/>
        </authorList>
    </citation>
    <scope>NUCLEOTIDE SEQUENCE</scope>
    <source>
        <strain evidence="1">16F</strain>
    </source>
</reference>
<keyword evidence="2" id="KW-1185">Reference proteome</keyword>
<dbReference type="EMBL" id="JABSNO010000031">
    <property type="protein sequence ID" value="NRS93905.1"/>
    <property type="molecule type" value="Genomic_DNA"/>
</dbReference>